<dbReference type="OrthoDB" id="7365051at2"/>
<evidence type="ECO:0000313" key="3">
    <source>
        <dbReference type="Proteomes" id="UP000003544"/>
    </source>
</evidence>
<protein>
    <recommendedName>
        <fullName evidence="4">Lipoprotein</fullName>
    </recommendedName>
</protein>
<feature type="chain" id="PRO_5003332962" description="Lipoprotein" evidence="1">
    <location>
        <begin position="21"/>
        <end position="183"/>
    </location>
</feature>
<dbReference type="PROSITE" id="PS51257">
    <property type="entry name" value="PROKAR_LIPOPROTEIN"/>
    <property type="match status" value="1"/>
</dbReference>
<dbReference type="RefSeq" id="WP_007146707.1">
    <property type="nucleotide sequence ID" value="NZ_AFIG01000003.1"/>
</dbReference>
<accession>F5T2G1</accession>
<dbReference type="Proteomes" id="UP000003544">
    <property type="component" value="Unassembled WGS sequence"/>
</dbReference>
<keyword evidence="1" id="KW-0732">Signal</keyword>
<evidence type="ECO:0008006" key="4">
    <source>
        <dbReference type="Google" id="ProtNLM"/>
    </source>
</evidence>
<name>F5T2G1_9GAMM</name>
<feature type="signal peptide" evidence="1">
    <location>
        <begin position="1"/>
        <end position="20"/>
    </location>
</feature>
<evidence type="ECO:0000256" key="1">
    <source>
        <dbReference type="SAM" id="SignalP"/>
    </source>
</evidence>
<evidence type="ECO:0000313" key="2">
    <source>
        <dbReference type="EMBL" id="EGL53457.1"/>
    </source>
</evidence>
<proteinExistence type="predicted"/>
<keyword evidence="3" id="KW-1185">Reference proteome</keyword>
<dbReference type="AlphaFoldDB" id="F5T2G1"/>
<dbReference type="EMBL" id="AFIG01000003">
    <property type="protein sequence ID" value="EGL53457.1"/>
    <property type="molecule type" value="Genomic_DNA"/>
</dbReference>
<gene>
    <name evidence="2" type="ORF">MAMP_01092</name>
</gene>
<dbReference type="eggNOG" id="ENOG5031EB9">
    <property type="taxonomic scope" value="Bacteria"/>
</dbReference>
<comment type="caution">
    <text evidence="2">The sequence shown here is derived from an EMBL/GenBank/DDBJ whole genome shotgun (WGS) entry which is preliminary data.</text>
</comment>
<sequence length="183" mass="20051">MRIIKLAVIAAIFSGLFGCASGAKVENMAVMKKASTSYPEQIQQNIGVENVIGGQETNPLWSSEISNDDFKEALKQSLNAQGLLAEDAQYEMEVQLVNVDQPIFGMNFTVTTEIRYILRNKQDQSIVMDEKISAPFTAGVGDAFVGVERLRLANEGSAKHNIEILLEKLNTLNIDTQAISLAE</sequence>
<organism evidence="2 3">
    <name type="scientific">Methylophaga aminisulfidivorans MP</name>
    <dbReference type="NCBI Taxonomy" id="1026882"/>
    <lineage>
        <taxon>Bacteria</taxon>
        <taxon>Pseudomonadati</taxon>
        <taxon>Pseudomonadota</taxon>
        <taxon>Gammaproteobacteria</taxon>
        <taxon>Thiotrichales</taxon>
        <taxon>Piscirickettsiaceae</taxon>
        <taxon>Methylophaga</taxon>
    </lineage>
</organism>
<reference evidence="2 3" key="1">
    <citation type="journal article" date="2011" name="J. Bacteriol.">
        <title>Draft genome sequence of Methylophaga aminisulfidivorans MP T.</title>
        <authorList>
            <person name="Han G.H."/>
            <person name="Kim W."/>
            <person name="Chun J."/>
            <person name="Kim S.W."/>
        </authorList>
    </citation>
    <scope>NUCLEOTIDE SEQUENCE [LARGE SCALE GENOMIC DNA]</scope>
    <source>
        <strain evidence="3">MP(T)</strain>
    </source>
</reference>